<accession>A0ABY8Y3C7</accession>
<dbReference type="RefSeq" id="WP_151435316.1">
    <property type="nucleotide sequence ID" value="NZ_CP127389.1"/>
</dbReference>
<name>A0ABY8Y3C7_9GAMM</name>
<sequence length="121" mass="13220">MKPLLLSLLLLPAVAFANPTKMADDYCDTFKDISIKAYDTKEPAEKIAKDAMASLSAKKFDFAKLEATEAQFTEGAIEVVNSLREAKSEIGSRAEFQDGLTQIVAACKIQMVAALEEETKK</sequence>
<evidence type="ECO:0000313" key="3">
    <source>
        <dbReference type="Proteomes" id="UP001226651"/>
    </source>
</evidence>
<keyword evidence="1" id="KW-0732">Signal</keyword>
<organism evidence="2 3">
    <name type="scientific">Proteus appendicitidis</name>
    <dbReference type="NCBI Taxonomy" id="3034648"/>
    <lineage>
        <taxon>Bacteria</taxon>
        <taxon>Pseudomonadati</taxon>
        <taxon>Pseudomonadota</taxon>
        <taxon>Gammaproteobacteria</taxon>
        <taxon>Enterobacterales</taxon>
        <taxon>Morganellaceae</taxon>
        <taxon>Proteus</taxon>
    </lineage>
</organism>
<evidence type="ECO:0000256" key="1">
    <source>
        <dbReference type="SAM" id="SignalP"/>
    </source>
</evidence>
<dbReference type="Proteomes" id="UP001226651">
    <property type="component" value="Chromosome"/>
</dbReference>
<feature type="chain" id="PRO_5047352368" evidence="1">
    <location>
        <begin position="18"/>
        <end position="121"/>
    </location>
</feature>
<protein>
    <submittedName>
        <fullName evidence="2">Uncharacterized protein</fullName>
    </submittedName>
</protein>
<evidence type="ECO:0000313" key="2">
    <source>
        <dbReference type="EMBL" id="WIV86912.1"/>
    </source>
</evidence>
<proteinExistence type="predicted"/>
<feature type="signal peptide" evidence="1">
    <location>
        <begin position="1"/>
        <end position="17"/>
    </location>
</feature>
<keyword evidence="3" id="KW-1185">Reference proteome</keyword>
<gene>
    <name evidence="2" type="ORF">QQS39_10485</name>
</gene>
<reference evidence="2 3" key="1">
    <citation type="submission" date="2023-06" db="EMBL/GenBank/DDBJ databases">
        <title>Proteus appendicitidis sp. nov., isolated from the appendiceal pus of an appendicitis patient in Yongzhou, China.</title>
        <authorList>
            <person name="Cai X."/>
        </authorList>
    </citation>
    <scope>NUCLEOTIDE SEQUENCE [LARGE SCALE GENOMIC DNA]</scope>
    <source>
        <strain evidence="2 3">HZ0627</strain>
    </source>
</reference>
<dbReference type="EMBL" id="CP127389">
    <property type="protein sequence ID" value="WIV86912.1"/>
    <property type="molecule type" value="Genomic_DNA"/>
</dbReference>